<evidence type="ECO:0000256" key="6">
    <source>
        <dbReference type="SAM" id="SignalP"/>
    </source>
</evidence>
<name>A0AAU9R6S9_THLAR</name>
<evidence type="ECO:0008006" key="9">
    <source>
        <dbReference type="Google" id="ProtNLM"/>
    </source>
</evidence>
<dbReference type="InterPro" id="IPR010851">
    <property type="entry name" value="DEFL"/>
</dbReference>
<protein>
    <recommendedName>
        <fullName evidence="9">Defensin-like protein</fullName>
    </recommendedName>
</protein>
<reference evidence="7 8" key="1">
    <citation type="submission" date="2022-03" db="EMBL/GenBank/DDBJ databases">
        <authorList>
            <person name="Nunn A."/>
            <person name="Chopra R."/>
            <person name="Nunn A."/>
            <person name="Contreras Garrido A."/>
        </authorList>
    </citation>
    <scope>NUCLEOTIDE SEQUENCE [LARGE SCALE GENOMIC DNA]</scope>
</reference>
<dbReference type="AlphaFoldDB" id="A0AAU9R6S9"/>
<keyword evidence="8" id="KW-1185">Reference proteome</keyword>
<evidence type="ECO:0000256" key="2">
    <source>
        <dbReference type="ARBA" id="ARBA00022529"/>
    </source>
</evidence>
<feature type="chain" id="PRO_5043370115" description="Defensin-like protein" evidence="6">
    <location>
        <begin position="25"/>
        <end position="75"/>
    </location>
</feature>
<proteinExistence type="inferred from homology"/>
<evidence type="ECO:0000256" key="3">
    <source>
        <dbReference type="ARBA" id="ARBA00022577"/>
    </source>
</evidence>
<evidence type="ECO:0000256" key="1">
    <source>
        <dbReference type="ARBA" id="ARBA00006722"/>
    </source>
</evidence>
<keyword evidence="2" id="KW-0929">Antimicrobial</keyword>
<evidence type="ECO:0000256" key="4">
    <source>
        <dbReference type="ARBA" id="ARBA00022821"/>
    </source>
</evidence>
<dbReference type="EMBL" id="OU466857">
    <property type="protein sequence ID" value="CAH2034148.1"/>
    <property type="molecule type" value="Genomic_DNA"/>
</dbReference>
<dbReference type="GO" id="GO:0031640">
    <property type="term" value="P:killing of cells of another organism"/>
    <property type="evidence" value="ECO:0007669"/>
    <property type="project" value="UniProtKB-KW"/>
</dbReference>
<evidence type="ECO:0000256" key="5">
    <source>
        <dbReference type="ARBA" id="ARBA00023157"/>
    </source>
</evidence>
<keyword evidence="4" id="KW-0611">Plant defense</keyword>
<dbReference type="GO" id="GO:0050832">
    <property type="term" value="P:defense response to fungus"/>
    <property type="evidence" value="ECO:0007669"/>
    <property type="project" value="UniProtKB-KW"/>
</dbReference>
<dbReference type="PANTHER" id="PTHR33830">
    <property type="entry name" value="DEFENSIN-LIKE PROTEIN 184-RELATED"/>
    <property type="match status" value="1"/>
</dbReference>
<dbReference type="Pfam" id="PF07333">
    <property type="entry name" value="SLR1-BP"/>
    <property type="match status" value="1"/>
</dbReference>
<feature type="signal peptide" evidence="6">
    <location>
        <begin position="1"/>
        <end position="24"/>
    </location>
</feature>
<keyword evidence="3" id="KW-0295">Fungicide</keyword>
<accession>A0AAU9R6S9</accession>
<keyword evidence="6" id="KW-0732">Signal</keyword>
<comment type="similarity">
    <text evidence="1">Belongs to the DEFL family.</text>
</comment>
<evidence type="ECO:0000313" key="7">
    <source>
        <dbReference type="EMBL" id="CAH2034148.1"/>
    </source>
</evidence>
<evidence type="ECO:0000313" key="8">
    <source>
        <dbReference type="Proteomes" id="UP000836841"/>
    </source>
</evidence>
<dbReference type="PANTHER" id="PTHR33830:SF21">
    <property type="entry name" value="DEFENSIN-LIKE PROTEIN 165-RELATED"/>
    <property type="match status" value="1"/>
</dbReference>
<organism evidence="7 8">
    <name type="scientific">Thlaspi arvense</name>
    <name type="common">Field penny-cress</name>
    <dbReference type="NCBI Taxonomy" id="13288"/>
    <lineage>
        <taxon>Eukaryota</taxon>
        <taxon>Viridiplantae</taxon>
        <taxon>Streptophyta</taxon>
        <taxon>Embryophyta</taxon>
        <taxon>Tracheophyta</taxon>
        <taxon>Spermatophyta</taxon>
        <taxon>Magnoliopsida</taxon>
        <taxon>eudicotyledons</taxon>
        <taxon>Gunneridae</taxon>
        <taxon>Pentapetalae</taxon>
        <taxon>rosids</taxon>
        <taxon>malvids</taxon>
        <taxon>Brassicales</taxon>
        <taxon>Brassicaceae</taxon>
        <taxon>Thlaspideae</taxon>
        <taxon>Thlaspi</taxon>
    </lineage>
</organism>
<keyword evidence="5" id="KW-1015">Disulfide bond</keyword>
<sequence>MAKLSCFYFFILMLVFSVVPKAKGFCYETTDPKDHCNNDDGVKCRLNCYEEYNGVGHCIKTKLGRDTCLCTYNCE</sequence>
<gene>
    <name evidence="7" type="ORF">TAV2_LOCUS3817</name>
</gene>
<dbReference type="Proteomes" id="UP000836841">
    <property type="component" value="Chromosome 1"/>
</dbReference>